<dbReference type="Proteomes" id="UP001231518">
    <property type="component" value="Chromosome 23"/>
</dbReference>
<comment type="caution">
    <text evidence="2">The sequence shown here is derived from an EMBL/GenBank/DDBJ whole genome shotgun (WGS) entry which is preliminary data.</text>
</comment>
<dbReference type="PANTHER" id="PTHR38681">
    <property type="entry name" value="RETROVIRUS-RELATED POL POLYPROTEIN FROM TRANSPOSON 412-LIKE PROTEIN-RELATED"/>
    <property type="match status" value="1"/>
</dbReference>
<accession>A0AAD7YBP6</accession>
<dbReference type="PANTHER" id="PTHR38681:SF1">
    <property type="entry name" value="RETROVIRUS-RELATED POL POLYPROTEIN FROM TRANSPOSON 412-LIKE PROTEIN"/>
    <property type="match status" value="1"/>
</dbReference>
<gene>
    <name evidence="2" type="ORF">PYW07_009327</name>
</gene>
<evidence type="ECO:0000313" key="2">
    <source>
        <dbReference type="EMBL" id="KAJ8709961.1"/>
    </source>
</evidence>
<evidence type="ECO:0000313" key="3">
    <source>
        <dbReference type="Proteomes" id="UP001231518"/>
    </source>
</evidence>
<organism evidence="2 3">
    <name type="scientific">Mythimna separata</name>
    <name type="common">Oriental armyworm</name>
    <name type="synonym">Pseudaletia separata</name>
    <dbReference type="NCBI Taxonomy" id="271217"/>
    <lineage>
        <taxon>Eukaryota</taxon>
        <taxon>Metazoa</taxon>
        <taxon>Ecdysozoa</taxon>
        <taxon>Arthropoda</taxon>
        <taxon>Hexapoda</taxon>
        <taxon>Insecta</taxon>
        <taxon>Pterygota</taxon>
        <taxon>Neoptera</taxon>
        <taxon>Endopterygota</taxon>
        <taxon>Lepidoptera</taxon>
        <taxon>Glossata</taxon>
        <taxon>Ditrysia</taxon>
        <taxon>Noctuoidea</taxon>
        <taxon>Noctuidae</taxon>
        <taxon>Noctuinae</taxon>
        <taxon>Hadenini</taxon>
        <taxon>Mythimna</taxon>
    </lineage>
</organism>
<proteinExistence type="predicted"/>
<dbReference type="EMBL" id="JARGEI010000023">
    <property type="protein sequence ID" value="KAJ8709961.1"/>
    <property type="molecule type" value="Genomic_DNA"/>
</dbReference>
<protein>
    <submittedName>
        <fullName evidence="2">Uncharacterized protein</fullName>
    </submittedName>
</protein>
<reference evidence="2" key="1">
    <citation type="submission" date="2023-03" db="EMBL/GenBank/DDBJ databases">
        <title>Chromosome-level genomes of two armyworms, Mythimna separata and Mythimna loreyi, provide insights into the biosynthesis and reception of sex pheromones.</title>
        <authorList>
            <person name="Zhao H."/>
        </authorList>
    </citation>
    <scope>NUCLEOTIDE SEQUENCE</scope>
    <source>
        <strain evidence="2">BeijingLab</strain>
        <tissue evidence="2">Pupa</tissue>
    </source>
</reference>
<feature type="region of interest" description="Disordered" evidence="1">
    <location>
        <begin position="91"/>
        <end position="133"/>
    </location>
</feature>
<keyword evidence="3" id="KW-1185">Reference proteome</keyword>
<evidence type="ECO:0000256" key="1">
    <source>
        <dbReference type="SAM" id="MobiDB-lite"/>
    </source>
</evidence>
<sequence>MSDLVDRLRAHMTKLTPQPTSWHTSSSRPFYIPKDLTTATHVFLREGPGRRSLQAPYTGPHRVLARDQKTVDIEVYGKRQKVTIDRVKPAYMAREDLEPGQSRPQTPDPGQTEDTVRKTRSGRTVRFPEYYRP</sequence>
<feature type="compositionally biased region" description="Polar residues" evidence="1">
    <location>
        <begin position="102"/>
        <end position="113"/>
    </location>
</feature>
<dbReference type="AlphaFoldDB" id="A0AAD7YBP6"/>
<name>A0AAD7YBP6_MYTSE</name>